<proteinExistence type="predicted"/>
<evidence type="ECO:0000313" key="1">
    <source>
        <dbReference type="EMBL" id="MBQ0932230.1"/>
    </source>
</evidence>
<keyword evidence="2" id="KW-1185">Reference proteome</keyword>
<sequence length="295" mass="31993">MGLGLLLTPPAQAACAGPAGQLRAIGPGAWWLPAASGDSDAINRGATANLWALRQGRSLWLVGGAGTPVLARQVACLLREAGAGRVTDVILPWPHAELTLGARAFEGARLWVHADTAEAMRQRCPRCVERMAQRLGAAAADLGDDPIPRPTHVLHGAQGRVGPFDWWRLQRSDDTAVLALRWHGRALWSAHSLAWGDGPPDLRDGEALQLARSIDQLLARMPASARVLPEQGPWMTPVQLRRQRDELHQLVDAVDAALRRGDLVTDAPPAALSGRHPRQALNWQRTWSQREAALF</sequence>
<gene>
    <name evidence="1" type="ORF">KAK03_17250</name>
</gene>
<comment type="caution">
    <text evidence="1">The sequence shown here is derived from an EMBL/GenBank/DDBJ whole genome shotgun (WGS) entry which is preliminary data.</text>
</comment>
<dbReference type="InterPro" id="IPR036866">
    <property type="entry name" value="RibonucZ/Hydroxyglut_hydro"/>
</dbReference>
<dbReference type="EMBL" id="JAGQDD010000014">
    <property type="protein sequence ID" value="MBQ0932230.1"/>
    <property type="molecule type" value="Genomic_DNA"/>
</dbReference>
<organism evidence="1 2">
    <name type="scientific">Ideonella alba</name>
    <dbReference type="NCBI Taxonomy" id="2824118"/>
    <lineage>
        <taxon>Bacteria</taxon>
        <taxon>Pseudomonadati</taxon>
        <taxon>Pseudomonadota</taxon>
        <taxon>Betaproteobacteria</taxon>
        <taxon>Burkholderiales</taxon>
        <taxon>Sphaerotilaceae</taxon>
        <taxon>Ideonella</taxon>
    </lineage>
</organism>
<dbReference type="AlphaFoldDB" id="A0A940YCQ2"/>
<dbReference type="Gene3D" id="3.60.15.10">
    <property type="entry name" value="Ribonuclease Z/Hydroxyacylglutathione hydrolase-like"/>
    <property type="match status" value="1"/>
</dbReference>
<dbReference type="RefSeq" id="WP_210855641.1">
    <property type="nucleotide sequence ID" value="NZ_JAGQDD010000014.1"/>
</dbReference>
<dbReference type="SUPFAM" id="SSF56281">
    <property type="entry name" value="Metallo-hydrolase/oxidoreductase"/>
    <property type="match status" value="1"/>
</dbReference>
<reference evidence="1 2" key="1">
    <citation type="submission" date="2021-04" db="EMBL/GenBank/DDBJ databases">
        <title>The genome sequence of Ideonella sp. 3Y2.</title>
        <authorList>
            <person name="Liu Y."/>
        </authorList>
    </citation>
    <scope>NUCLEOTIDE SEQUENCE [LARGE SCALE GENOMIC DNA]</scope>
    <source>
        <strain evidence="1 2">3Y2</strain>
    </source>
</reference>
<dbReference type="Proteomes" id="UP000676246">
    <property type="component" value="Unassembled WGS sequence"/>
</dbReference>
<evidence type="ECO:0000313" key="2">
    <source>
        <dbReference type="Proteomes" id="UP000676246"/>
    </source>
</evidence>
<evidence type="ECO:0008006" key="3">
    <source>
        <dbReference type="Google" id="ProtNLM"/>
    </source>
</evidence>
<accession>A0A940YCQ2</accession>
<protein>
    <recommendedName>
        <fullName evidence="3">MBL fold metallo-hydrolase</fullName>
    </recommendedName>
</protein>
<name>A0A940YCQ2_9BURK</name>